<evidence type="ECO:0000313" key="2">
    <source>
        <dbReference type="EMBL" id="CEK54312.1"/>
    </source>
</evidence>
<reference evidence="2" key="1">
    <citation type="submission" date="2014-12" db="EMBL/GenBank/DDBJ databases">
        <title>Insight into the proteome of Arion vulgaris.</title>
        <authorList>
            <person name="Aradska J."/>
            <person name="Bulat T."/>
            <person name="Smidak R."/>
            <person name="Sarate P."/>
            <person name="Gangsoo J."/>
            <person name="Sialana F."/>
            <person name="Bilban M."/>
            <person name="Lubec G."/>
        </authorList>
    </citation>
    <scope>NUCLEOTIDE SEQUENCE</scope>
    <source>
        <tissue evidence="2">Skin</tissue>
    </source>
</reference>
<evidence type="ECO:0000256" key="1">
    <source>
        <dbReference type="SAM" id="MobiDB-lite"/>
    </source>
</evidence>
<protein>
    <submittedName>
        <fullName evidence="2">Uncharacterized protein</fullName>
    </submittedName>
</protein>
<proteinExistence type="predicted"/>
<name>A0A0B6YDH0_9EUPU</name>
<sequence length="63" mass="7098">MSEPVARPINPRPQVRPLQEHGSQQQRVMTSFRPNVHNPVSDSSKLWQQMMIGFTCAGLIGLI</sequence>
<accession>A0A0B6YDH0</accession>
<feature type="region of interest" description="Disordered" evidence="1">
    <location>
        <begin position="1"/>
        <end position="26"/>
    </location>
</feature>
<organism evidence="2">
    <name type="scientific">Arion vulgaris</name>
    <dbReference type="NCBI Taxonomy" id="1028688"/>
    <lineage>
        <taxon>Eukaryota</taxon>
        <taxon>Metazoa</taxon>
        <taxon>Spiralia</taxon>
        <taxon>Lophotrochozoa</taxon>
        <taxon>Mollusca</taxon>
        <taxon>Gastropoda</taxon>
        <taxon>Heterobranchia</taxon>
        <taxon>Euthyneura</taxon>
        <taxon>Panpulmonata</taxon>
        <taxon>Eupulmonata</taxon>
        <taxon>Stylommatophora</taxon>
        <taxon>Helicina</taxon>
        <taxon>Arionoidea</taxon>
        <taxon>Arionidae</taxon>
        <taxon>Arion</taxon>
    </lineage>
</organism>
<feature type="non-terminal residue" evidence="2">
    <location>
        <position position="63"/>
    </location>
</feature>
<dbReference type="EMBL" id="HACG01007447">
    <property type="protein sequence ID" value="CEK54312.1"/>
    <property type="molecule type" value="Transcribed_RNA"/>
</dbReference>
<gene>
    <name evidence="2" type="primary">ORF22486</name>
</gene>
<dbReference type="AlphaFoldDB" id="A0A0B6YDH0"/>